<dbReference type="EMBL" id="JASBNA010000009">
    <property type="protein sequence ID" value="KAK7688983.1"/>
    <property type="molecule type" value="Genomic_DNA"/>
</dbReference>
<dbReference type="GO" id="GO:0016020">
    <property type="term" value="C:membrane"/>
    <property type="evidence" value="ECO:0007669"/>
    <property type="project" value="InterPro"/>
</dbReference>
<proteinExistence type="predicted"/>
<dbReference type="Proteomes" id="UP001385951">
    <property type="component" value="Unassembled WGS sequence"/>
</dbReference>
<gene>
    <name evidence="2" type="ORF">QCA50_007674</name>
</gene>
<dbReference type="Pfam" id="PF01145">
    <property type="entry name" value="Band_7"/>
    <property type="match status" value="1"/>
</dbReference>
<feature type="domain" description="Band 7" evidence="1">
    <location>
        <begin position="31"/>
        <end position="189"/>
    </location>
</feature>
<dbReference type="SMART" id="SM00244">
    <property type="entry name" value="PHB"/>
    <property type="match status" value="1"/>
</dbReference>
<evidence type="ECO:0000313" key="2">
    <source>
        <dbReference type="EMBL" id="KAK7688983.1"/>
    </source>
</evidence>
<protein>
    <recommendedName>
        <fullName evidence="1">Band 7 domain-containing protein</fullName>
    </recommendedName>
</protein>
<keyword evidence="3" id="KW-1185">Reference proteome</keyword>
<dbReference type="CDD" id="cd08829">
    <property type="entry name" value="SPFH_paraslipin"/>
    <property type="match status" value="1"/>
</dbReference>
<organism evidence="2 3">
    <name type="scientific">Cerrena zonata</name>
    <dbReference type="NCBI Taxonomy" id="2478898"/>
    <lineage>
        <taxon>Eukaryota</taxon>
        <taxon>Fungi</taxon>
        <taxon>Dikarya</taxon>
        <taxon>Basidiomycota</taxon>
        <taxon>Agaricomycotina</taxon>
        <taxon>Agaricomycetes</taxon>
        <taxon>Polyporales</taxon>
        <taxon>Cerrenaceae</taxon>
        <taxon>Cerrena</taxon>
    </lineage>
</organism>
<dbReference type="SUPFAM" id="SSF117892">
    <property type="entry name" value="Band 7/SPFH domain"/>
    <property type="match status" value="1"/>
</dbReference>
<dbReference type="PRINTS" id="PR00721">
    <property type="entry name" value="STOMATIN"/>
</dbReference>
<dbReference type="PANTHER" id="PTHR43327">
    <property type="entry name" value="STOMATIN-LIKE PROTEIN 2, MITOCHONDRIAL"/>
    <property type="match status" value="1"/>
</dbReference>
<evidence type="ECO:0000313" key="3">
    <source>
        <dbReference type="Proteomes" id="UP001385951"/>
    </source>
</evidence>
<dbReference type="Gene3D" id="3.30.479.30">
    <property type="entry name" value="Band 7 domain"/>
    <property type="match status" value="1"/>
</dbReference>
<reference evidence="2 3" key="1">
    <citation type="submission" date="2022-09" db="EMBL/GenBank/DDBJ databases">
        <authorList>
            <person name="Palmer J.M."/>
        </authorList>
    </citation>
    <scope>NUCLEOTIDE SEQUENCE [LARGE SCALE GENOMIC DNA]</scope>
    <source>
        <strain evidence="2 3">DSM 7382</strain>
    </source>
</reference>
<dbReference type="AlphaFoldDB" id="A0AAW0GFU7"/>
<accession>A0AAW0GFU7</accession>
<dbReference type="InterPro" id="IPR001972">
    <property type="entry name" value="Stomatin_HflK_fam"/>
</dbReference>
<comment type="caution">
    <text evidence="2">The sequence shown here is derived from an EMBL/GenBank/DDBJ whole genome shotgun (WGS) entry which is preliminary data.</text>
</comment>
<dbReference type="InterPro" id="IPR050710">
    <property type="entry name" value="Band7/mec-2_domain"/>
</dbReference>
<dbReference type="InterPro" id="IPR036013">
    <property type="entry name" value="Band_7/SPFH_dom_sf"/>
</dbReference>
<sequence>MSLIPSASRVVGPCVRRHTSRNAARAVSRRTLVTVIPQGTEGWRLFLGQDPVRLAPGLRLSIPILHQIMHVDMRESSITIPHLPGYTADNVPVTVSGSLFYRIEDGYKSCFAVSDVKQNIEYTGTSVVRSVLGMFTYDQVICDRNEINKKLNTVLGDSISDWGVVCSRFEIQTFKPANREVERQLELQMEAERNRRKQILDTEAAVNIAEGHKRRVILESEAHLVAKENEANAEYKYVVRNAEARKLKALMEASALASQVTELAGSLAGDAKNVTPADRQLALNTLVELQRLNQLKAIASSKSNSTYFFGDKAVGTERYNIDYAEKVKMMANPTEASGPVMATKLSQSAAA</sequence>
<name>A0AAW0GFU7_9APHY</name>
<dbReference type="InterPro" id="IPR001107">
    <property type="entry name" value="Band_7"/>
</dbReference>
<evidence type="ECO:0000259" key="1">
    <source>
        <dbReference type="SMART" id="SM00244"/>
    </source>
</evidence>
<dbReference type="PANTHER" id="PTHR43327:SF10">
    <property type="entry name" value="STOMATIN-LIKE PROTEIN 2, MITOCHONDRIAL"/>
    <property type="match status" value="1"/>
</dbReference>